<organism evidence="1 2">
    <name type="scientific">Panicum virgatum</name>
    <name type="common">Blackwell switchgrass</name>
    <dbReference type="NCBI Taxonomy" id="38727"/>
    <lineage>
        <taxon>Eukaryota</taxon>
        <taxon>Viridiplantae</taxon>
        <taxon>Streptophyta</taxon>
        <taxon>Embryophyta</taxon>
        <taxon>Tracheophyta</taxon>
        <taxon>Spermatophyta</taxon>
        <taxon>Magnoliopsida</taxon>
        <taxon>Liliopsida</taxon>
        <taxon>Poales</taxon>
        <taxon>Poaceae</taxon>
        <taxon>PACMAD clade</taxon>
        <taxon>Panicoideae</taxon>
        <taxon>Panicodae</taxon>
        <taxon>Paniceae</taxon>
        <taxon>Panicinae</taxon>
        <taxon>Panicum</taxon>
        <taxon>Panicum sect. Hiantes</taxon>
    </lineage>
</organism>
<comment type="caution">
    <text evidence="1">The sequence shown here is derived from an EMBL/GenBank/DDBJ whole genome shotgun (WGS) entry which is preliminary data.</text>
</comment>
<evidence type="ECO:0000313" key="1">
    <source>
        <dbReference type="EMBL" id="KAG2580304.1"/>
    </source>
</evidence>
<dbReference type="Proteomes" id="UP000823388">
    <property type="component" value="Chromosome 6N"/>
</dbReference>
<keyword evidence="2" id="KW-1185">Reference proteome</keyword>
<reference evidence="1" key="1">
    <citation type="submission" date="2020-05" db="EMBL/GenBank/DDBJ databases">
        <title>WGS assembly of Panicum virgatum.</title>
        <authorList>
            <person name="Lovell J.T."/>
            <person name="Jenkins J."/>
            <person name="Shu S."/>
            <person name="Juenger T.E."/>
            <person name="Schmutz J."/>
        </authorList>
    </citation>
    <scope>NUCLEOTIDE SEQUENCE</scope>
    <source>
        <strain evidence="1">AP13</strain>
    </source>
</reference>
<dbReference type="AlphaFoldDB" id="A0A8T0R411"/>
<sequence>MHIFLVTHSSVRCIYIQPTLIEGEIINCPSSGDHCVSCTYLTLNKFCILMYK</sequence>
<proteinExistence type="predicted"/>
<dbReference type="EMBL" id="CM029048">
    <property type="protein sequence ID" value="KAG2580304.1"/>
    <property type="molecule type" value="Genomic_DNA"/>
</dbReference>
<gene>
    <name evidence="1" type="ORF">PVAP13_6NG332570</name>
</gene>
<accession>A0A8T0R411</accession>
<evidence type="ECO:0000313" key="2">
    <source>
        <dbReference type="Proteomes" id="UP000823388"/>
    </source>
</evidence>
<protein>
    <submittedName>
        <fullName evidence="1">Uncharacterized protein</fullName>
    </submittedName>
</protein>
<name>A0A8T0R411_PANVG</name>